<reference evidence="3" key="1">
    <citation type="journal article" date="2020" name="Front. Microbiol.">
        <title>Gene regulatory networks of Penicillium echinulatum 2HH and Penicillium oxalicum 114-2 inferred by a computational biology approach.</title>
        <authorList>
            <person name="Lenz A.R."/>
            <person name="Galan-Vasquez E."/>
            <person name="Balbinot E."/>
            <person name="De Abreu F.P."/>
            <person name="De Oliveira N.S."/>
            <person name="Da Rosa L.O."/>
            <person name="De Avila E Silva S."/>
            <person name="Camassola M."/>
            <person name="Dillon A.J.P."/>
            <person name="Perez-Rueda E."/>
        </authorList>
    </citation>
    <scope>NUCLEOTIDE SEQUENCE</scope>
    <source>
        <strain evidence="3">S1M29</strain>
    </source>
</reference>
<dbReference type="GO" id="GO:0006520">
    <property type="term" value="P:amino acid metabolic process"/>
    <property type="evidence" value="ECO:0007669"/>
    <property type="project" value="UniProtKB-ARBA"/>
</dbReference>
<feature type="domain" description="DUF2241" evidence="1">
    <location>
        <begin position="4"/>
        <end position="75"/>
    </location>
</feature>
<gene>
    <name evidence="3" type="ORF">PECM_005596</name>
</gene>
<evidence type="ECO:0000259" key="2">
    <source>
        <dbReference type="Pfam" id="PF13840"/>
    </source>
</evidence>
<sequence length="145" mass="15536">MPPTGEQNLSTLLATMQPTLDPKTYVFITTTQALHTLPLATLQPVLLAHEVEGTTIVTTQDLAASHGFEGVFPCKRISLTIHSSLEAVGLIAAITDRLKDRRISTNVVSGYFHDHVYVPRERADDAMVVLDGLIGEARAGAAGGM</sequence>
<evidence type="ECO:0000259" key="1">
    <source>
        <dbReference type="Pfam" id="PF10000"/>
    </source>
</evidence>
<dbReference type="AlphaFoldDB" id="A0A8J8WAE8"/>
<dbReference type="Gene3D" id="3.30.2130.10">
    <property type="entry name" value="VC0802-like"/>
    <property type="match status" value="1"/>
</dbReference>
<evidence type="ECO:0000313" key="3">
    <source>
        <dbReference type="EMBL" id="KAF7719688.1"/>
    </source>
</evidence>
<dbReference type="Proteomes" id="UP000631181">
    <property type="component" value="Unassembled WGS sequence"/>
</dbReference>
<dbReference type="OrthoDB" id="10064407at2759"/>
<dbReference type="InterPro" id="IPR045865">
    <property type="entry name" value="ACT-like_dom_sf"/>
</dbReference>
<evidence type="ECO:0000313" key="4">
    <source>
        <dbReference type="Proteomes" id="UP000631181"/>
    </source>
</evidence>
<dbReference type="GO" id="GO:0046394">
    <property type="term" value="P:carboxylic acid biosynthetic process"/>
    <property type="evidence" value="ECO:0007669"/>
    <property type="project" value="UniProtKB-ARBA"/>
</dbReference>
<dbReference type="Pfam" id="PF10000">
    <property type="entry name" value="ACT_3"/>
    <property type="match status" value="1"/>
</dbReference>
<keyword evidence="4" id="KW-1185">Reference proteome</keyword>
<evidence type="ECO:0008006" key="5">
    <source>
        <dbReference type="Google" id="ProtNLM"/>
    </source>
</evidence>
<dbReference type="InterPro" id="IPR027795">
    <property type="entry name" value="CASTOR_ACT_dom"/>
</dbReference>
<name>A0A8J8WAE8_9EURO</name>
<protein>
    <recommendedName>
        <fullName evidence="5">DUF2241 domain-containing protein</fullName>
    </recommendedName>
</protein>
<dbReference type="Pfam" id="PF13840">
    <property type="entry name" value="ACT_7"/>
    <property type="match status" value="1"/>
</dbReference>
<dbReference type="InterPro" id="IPR018717">
    <property type="entry name" value="DUF2241"/>
</dbReference>
<dbReference type="SUPFAM" id="SSF55021">
    <property type="entry name" value="ACT-like"/>
    <property type="match status" value="2"/>
</dbReference>
<dbReference type="PANTHER" id="PTHR39199:SF1">
    <property type="entry name" value="BLR5128 PROTEIN"/>
    <property type="match status" value="1"/>
</dbReference>
<dbReference type="EMBL" id="WIWV01000004">
    <property type="protein sequence ID" value="KAF7719688.1"/>
    <property type="molecule type" value="Genomic_DNA"/>
</dbReference>
<comment type="caution">
    <text evidence="3">The sequence shown here is derived from an EMBL/GenBank/DDBJ whole genome shotgun (WGS) entry which is preliminary data.</text>
</comment>
<dbReference type="PANTHER" id="PTHR39199">
    <property type="entry name" value="BLR5128 PROTEIN"/>
    <property type="match status" value="1"/>
</dbReference>
<accession>A0A8J8WAE8</accession>
<proteinExistence type="predicted"/>
<organism evidence="3 4">
    <name type="scientific">Penicillium ucsense</name>
    <dbReference type="NCBI Taxonomy" id="2839758"/>
    <lineage>
        <taxon>Eukaryota</taxon>
        <taxon>Fungi</taxon>
        <taxon>Dikarya</taxon>
        <taxon>Ascomycota</taxon>
        <taxon>Pezizomycotina</taxon>
        <taxon>Eurotiomycetes</taxon>
        <taxon>Eurotiomycetidae</taxon>
        <taxon>Eurotiales</taxon>
        <taxon>Aspergillaceae</taxon>
        <taxon>Penicillium</taxon>
    </lineage>
</organism>
<feature type="domain" description="CASTOR ACT" evidence="2">
    <location>
        <begin position="77"/>
        <end position="130"/>
    </location>
</feature>